<dbReference type="InterPro" id="IPR003749">
    <property type="entry name" value="ThiS/MoaD-like"/>
</dbReference>
<feature type="non-terminal residue" evidence="5">
    <location>
        <position position="475"/>
    </location>
</feature>
<accession>A0A1F5UTX7</accession>
<dbReference type="GO" id="GO:0016779">
    <property type="term" value="F:nucleotidyltransferase activity"/>
    <property type="evidence" value="ECO:0007669"/>
    <property type="project" value="TreeGrafter"/>
</dbReference>
<gene>
    <name evidence="5" type="ORF">A2Z21_06890</name>
</gene>
<dbReference type="GO" id="GO:0005524">
    <property type="term" value="F:ATP binding"/>
    <property type="evidence" value="ECO:0007669"/>
    <property type="project" value="UniProtKB-KW"/>
</dbReference>
<dbReference type="SUPFAM" id="SSF69572">
    <property type="entry name" value="Activating enzymes of the ubiquitin-like proteins"/>
    <property type="match status" value="1"/>
</dbReference>
<feature type="domain" description="Rhodanese" evidence="4">
    <location>
        <begin position="391"/>
        <end position="475"/>
    </location>
</feature>
<dbReference type="Pfam" id="PF00581">
    <property type="entry name" value="Rhodanese"/>
    <property type="match status" value="1"/>
</dbReference>
<evidence type="ECO:0000313" key="6">
    <source>
        <dbReference type="Proteomes" id="UP000179157"/>
    </source>
</evidence>
<dbReference type="Gene3D" id="3.40.50.720">
    <property type="entry name" value="NAD(P)-binding Rossmann-like Domain"/>
    <property type="match status" value="1"/>
</dbReference>
<dbReference type="Gene3D" id="3.10.20.30">
    <property type="match status" value="1"/>
</dbReference>
<dbReference type="InterPro" id="IPR045886">
    <property type="entry name" value="ThiF/MoeB/HesA"/>
</dbReference>
<sequence length="475" mass="52203">MAIKVLIPAPLRPYAEGNAAVTLDGSTVAEILARLASQFPYLKTHLFDDVGELRSFVNVYINEEDIRYLQREDTKVQDGDEIRIVPAVAGGRPELDQASPDVELSHEEIRRYSRHLIMPEVALGGQKKLRAARVLLIGAGGLGSPVAIYLAAAGVGHLGLVDFDVVEESNLQRQVIYSTHDVGRPKLESAKERLRGINPYTRIETYEMRLSSENALDLFAGYDIVVDGTDNFPTRYLVNDACVLLGKPNVYGSIFRFDGQATVFDARSGPCYRCLYGKPPPPGLVPSCAEGGVLGVLAGLVGVIQANETIKLILGRGETLLGRLLLIDALTLTFRELRLRKNPDCPICGENPTIHELIDYEEFCGVASELAVSSSKGWETTPTQLRERLDRGEEIQLLDVREPQEWEICHLTGAILLPLRDLPSRLSELSSLDQIVVYCKTGKRGAEAFSLLRSAGFHRVENLAGGIDAWAKEVD</sequence>
<evidence type="ECO:0000256" key="3">
    <source>
        <dbReference type="ARBA" id="ARBA00022840"/>
    </source>
</evidence>
<dbReference type="GO" id="GO:0008146">
    <property type="term" value="F:sulfotransferase activity"/>
    <property type="evidence" value="ECO:0007669"/>
    <property type="project" value="TreeGrafter"/>
</dbReference>
<keyword evidence="2" id="KW-0547">Nucleotide-binding</keyword>
<dbReference type="InterPro" id="IPR000594">
    <property type="entry name" value="ThiF_NAD_FAD-bd"/>
</dbReference>
<dbReference type="InterPro" id="IPR001763">
    <property type="entry name" value="Rhodanese-like_dom"/>
</dbReference>
<proteinExistence type="predicted"/>
<dbReference type="SUPFAM" id="SSF54285">
    <property type="entry name" value="MoaD/ThiS"/>
    <property type="match status" value="1"/>
</dbReference>
<keyword evidence="3" id="KW-0067">ATP-binding</keyword>
<evidence type="ECO:0000256" key="2">
    <source>
        <dbReference type="ARBA" id="ARBA00022741"/>
    </source>
</evidence>
<dbReference type="PANTHER" id="PTHR10953:SF102">
    <property type="entry name" value="ADENYLYLTRANSFERASE AND SULFURTRANSFERASE MOCS3"/>
    <property type="match status" value="1"/>
</dbReference>
<dbReference type="Pfam" id="PF02597">
    <property type="entry name" value="ThiS"/>
    <property type="match status" value="1"/>
</dbReference>
<dbReference type="AlphaFoldDB" id="A0A1F5UTX7"/>
<dbReference type="InterPro" id="IPR036873">
    <property type="entry name" value="Rhodanese-like_dom_sf"/>
</dbReference>
<dbReference type="EMBL" id="MFGX01000076">
    <property type="protein sequence ID" value="OGF54592.1"/>
    <property type="molecule type" value="Genomic_DNA"/>
</dbReference>
<dbReference type="GO" id="GO:0005829">
    <property type="term" value="C:cytosol"/>
    <property type="evidence" value="ECO:0007669"/>
    <property type="project" value="TreeGrafter"/>
</dbReference>
<dbReference type="Proteomes" id="UP000179157">
    <property type="component" value="Unassembled WGS sequence"/>
</dbReference>
<name>A0A1F5UTX7_FRAXR</name>
<dbReference type="GO" id="GO:0004792">
    <property type="term" value="F:thiosulfate-cyanide sulfurtransferase activity"/>
    <property type="evidence" value="ECO:0007669"/>
    <property type="project" value="TreeGrafter"/>
</dbReference>
<evidence type="ECO:0000256" key="1">
    <source>
        <dbReference type="ARBA" id="ARBA00022679"/>
    </source>
</evidence>
<dbReference type="PANTHER" id="PTHR10953">
    <property type="entry name" value="UBIQUITIN-ACTIVATING ENZYME E1"/>
    <property type="match status" value="1"/>
</dbReference>
<evidence type="ECO:0000313" key="5">
    <source>
        <dbReference type="EMBL" id="OGF54592.1"/>
    </source>
</evidence>
<dbReference type="FunFam" id="3.40.50.720:FF:000033">
    <property type="entry name" value="Adenylyltransferase and sulfurtransferase MOCS3"/>
    <property type="match status" value="1"/>
</dbReference>
<dbReference type="CDD" id="cd00757">
    <property type="entry name" value="ThiF_MoeB_HesA_family"/>
    <property type="match status" value="1"/>
</dbReference>
<dbReference type="Gene3D" id="3.40.250.10">
    <property type="entry name" value="Rhodanese-like domain"/>
    <property type="match status" value="1"/>
</dbReference>
<dbReference type="GO" id="GO:0008641">
    <property type="term" value="F:ubiquitin-like modifier activating enzyme activity"/>
    <property type="evidence" value="ECO:0007669"/>
    <property type="project" value="InterPro"/>
</dbReference>
<dbReference type="SMART" id="SM00450">
    <property type="entry name" value="RHOD"/>
    <property type="match status" value="1"/>
</dbReference>
<dbReference type="InterPro" id="IPR012675">
    <property type="entry name" value="Beta-grasp_dom_sf"/>
</dbReference>
<dbReference type="PROSITE" id="PS50206">
    <property type="entry name" value="RHODANESE_3"/>
    <property type="match status" value="1"/>
</dbReference>
<dbReference type="CDD" id="cd17074">
    <property type="entry name" value="Ubl_CysO_like"/>
    <property type="match status" value="1"/>
</dbReference>
<comment type="caution">
    <text evidence="5">The sequence shown here is derived from an EMBL/GenBank/DDBJ whole genome shotgun (WGS) entry which is preliminary data.</text>
</comment>
<dbReference type="STRING" id="1817864.A2Z21_06890"/>
<protein>
    <submittedName>
        <fullName evidence="5">Molybdenum cofactor biosynthesis protein MoeB</fullName>
    </submittedName>
</protein>
<organism evidence="5 6">
    <name type="scientific">Fraserbacteria sp. (strain RBG_16_55_9)</name>
    <dbReference type="NCBI Taxonomy" id="1817864"/>
    <lineage>
        <taxon>Bacteria</taxon>
        <taxon>Candidatus Fraseribacteriota</taxon>
    </lineage>
</organism>
<dbReference type="Pfam" id="PF00899">
    <property type="entry name" value="ThiF"/>
    <property type="match status" value="1"/>
</dbReference>
<keyword evidence="1" id="KW-0808">Transferase</keyword>
<dbReference type="InterPro" id="IPR016155">
    <property type="entry name" value="Mopterin_synth/thiamin_S_b"/>
</dbReference>
<dbReference type="InterPro" id="IPR035985">
    <property type="entry name" value="Ubiquitin-activating_enz"/>
</dbReference>
<reference evidence="5 6" key="1">
    <citation type="journal article" date="2016" name="Nat. Commun.">
        <title>Thousands of microbial genomes shed light on interconnected biogeochemical processes in an aquifer system.</title>
        <authorList>
            <person name="Anantharaman K."/>
            <person name="Brown C.T."/>
            <person name="Hug L.A."/>
            <person name="Sharon I."/>
            <person name="Castelle C.J."/>
            <person name="Probst A.J."/>
            <person name="Thomas B.C."/>
            <person name="Singh A."/>
            <person name="Wilkins M.J."/>
            <person name="Karaoz U."/>
            <person name="Brodie E.L."/>
            <person name="Williams K.H."/>
            <person name="Hubbard S.S."/>
            <person name="Banfield J.F."/>
        </authorList>
    </citation>
    <scope>NUCLEOTIDE SEQUENCE [LARGE SCALE GENOMIC DNA]</scope>
    <source>
        <strain evidence="6">RBG_16_55_9</strain>
    </source>
</reference>
<evidence type="ECO:0000259" key="4">
    <source>
        <dbReference type="PROSITE" id="PS50206"/>
    </source>
</evidence>
<dbReference type="NCBIfam" id="NF004281">
    <property type="entry name" value="PRK05690.1"/>
    <property type="match status" value="1"/>
</dbReference>